<keyword evidence="8" id="KW-1185">Reference proteome</keyword>
<keyword evidence="1" id="KW-0479">Metal-binding</keyword>
<feature type="compositionally biased region" description="Basic and acidic residues" evidence="5">
    <location>
        <begin position="30"/>
        <end position="65"/>
    </location>
</feature>
<evidence type="ECO:0000256" key="5">
    <source>
        <dbReference type="SAM" id="MobiDB-lite"/>
    </source>
</evidence>
<accession>A0A6A6CFL1</accession>
<reference evidence="7" key="1">
    <citation type="journal article" date="2020" name="Stud. Mycol.">
        <title>101 Dothideomycetes genomes: a test case for predicting lifestyles and emergence of pathogens.</title>
        <authorList>
            <person name="Haridas S."/>
            <person name="Albert R."/>
            <person name="Binder M."/>
            <person name="Bloem J."/>
            <person name="Labutti K."/>
            <person name="Salamov A."/>
            <person name="Andreopoulos B."/>
            <person name="Baker S."/>
            <person name="Barry K."/>
            <person name="Bills G."/>
            <person name="Bluhm B."/>
            <person name="Cannon C."/>
            <person name="Castanera R."/>
            <person name="Culley D."/>
            <person name="Daum C."/>
            <person name="Ezra D."/>
            <person name="Gonzalez J."/>
            <person name="Henrissat B."/>
            <person name="Kuo A."/>
            <person name="Liang C."/>
            <person name="Lipzen A."/>
            <person name="Lutzoni F."/>
            <person name="Magnuson J."/>
            <person name="Mondo S."/>
            <person name="Nolan M."/>
            <person name="Ohm R."/>
            <person name="Pangilinan J."/>
            <person name="Park H.-J."/>
            <person name="Ramirez L."/>
            <person name="Alfaro M."/>
            <person name="Sun H."/>
            <person name="Tritt A."/>
            <person name="Yoshinaga Y."/>
            <person name="Zwiers L.-H."/>
            <person name="Turgeon B."/>
            <person name="Goodwin S."/>
            <person name="Spatafora J."/>
            <person name="Crous P."/>
            <person name="Grigoriev I."/>
        </authorList>
    </citation>
    <scope>NUCLEOTIDE SEQUENCE</scope>
    <source>
        <strain evidence="7">ATCC 36951</strain>
    </source>
</reference>
<evidence type="ECO:0000256" key="3">
    <source>
        <dbReference type="ARBA" id="ARBA00022833"/>
    </source>
</evidence>
<proteinExistence type="predicted"/>
<dbReference type="OrthoDB" id="3648505at2759"/>
<feature type="domain" description="MYND-type" evidence="6">
    <location>
        <begin position="282"/>
        <end position="324"/>
    </location>
</feature>
<dbReference type="AlphaFoldDB" id="A0A6A6CFL1"/>
<dbReference type="RefSeq" id="XP_033666322.1">
    <property type="nucleotide sequence ID" value="XM_033813109.1"/>
</dbReference>
<evidence type="ECO:0000256" key="4">
    <source>
        <dbReference type="PROSITE-ProRule" id="PRU00134"/>
    </source>
</evidence>
<dbReference type="GeneID" id="54566381"/>
<dbReference type="Gene3D" id="6.10.140.2220">
    <property type="match status" value="2"/>
</dbReference>
<dbReference type="EMBL" id="ML993600">
    <property type="protein sequence ID" value="KAF2165433.1"/>
    <property type="molecule type" value="Genomic_DNA"/>
</dbReference>
<dbReference type="InterPro" id="IPR002893">
    <property type="entry name" value="Znf_MYND"/>
</dbReference>
<sequence length="378" mass="42712">MGAWGLSLFQSDLDYDLIGDLNLQLGLKDLEEADGKPRMPDISPAERRQKENAKVAEHSKKDMQGVKRFQSPKTPKQDPKEISYSVYAKLCSDLERVRTFLDDGALAKGMKYYIDWIAKAKKRHLHDPYGPGYYVCLLGACAMTLGAKITDEQRDAMRKRYDNASFMRGAVAQLEKAIEGYVNGVPWEFDSKGLQDTQLTGGVADEDDLLFPGTGMINVRAPDHGRGREEMDMWKVMVTAQITIKGMKPTPDQLAKCMESLSVNPYLEKDLSDEGEWLEAFCGNCGAEERENGEPLLECTKCKKQKYCSRQCQRKDLKDHKKRCKVEHPNHVCDACGAKTAKDGEPLLECSKCKVRKYCSRQCQKDDWKTHKTVCKVA</sequence>
<dbReference type="PROSITE" id="PS50865">
    <property type="entry name" value="ZF_MYND_2"/>
    <property type="match status" value="2"/>
</dbReference>
<keyword evidence="2 4" id="KW-0863">Zinc-finger</keyword>
<evidence type="ECO:0000256" key="2">
    <source>
        <dbReference type="ARBA" id="ARBA00022771"/>
    </source>
</evidence>
<keyword evidence="3" id="KW-0862">Zinc</keyword>
<evidence type="ECO:0000313" key="8">
    <source>
        <dbReference type="Proteomes" id="UP000799537"/>
    </source>
</evidence>
<feature type="region of interest" description="Disordered" evidence="5">
    <location>
        <begin position="30"/>
        <end position="80"/>
    </location>
</feature>
<evidence type="ECO:0000256" key="1">
    <source>
        <dbReference type="ARBA" id="ARBA00022723"/>
    </source>
</evidence>
<dbReference type="GO" id="GO:0008270">
    <property type="term" value="F:zinc ion binding"/>
    <property type="evidence" value="ECO:0007669"/>
    <property type="project" value="UniProtKB-KW"/>
</dbReference>
<dbReference type="Proteomes" id="UP000799537">
    <property type="component" value="Unassembled WGS sequence"/>
</dbReference>
<organism evidence="7 8">
    <name type="scientific">Zasmidium cellare ATCC 36951</name>
    <dbReference type="NCBI Taxonomy" id="1080233"/>
    <lineage>
        <taxon>Eukaryota</taxon>
        <taxon>Fungi</taxon>
        <taxon>Dikarya</taxon>
        <taxon>Ascomycota</taxon>
        <taxon>Pezizomycotina</taxon>
        <taxon>Dothideomycetes</taxon>
        <taxon>Dothideomycetidae</taxon>
        <taxon>Mycosphaerellales</taxon>
        <taxon>Mycosphaerellaceae</taxon>
        <taxon>Zasmidium</taxon>
    </lineage>
</organism>
<dbReference type="SUPFAM" id="SSF144232">
    <property type="entry name" value="HIT/MYND zinc finger-like"/>
    <property type="match status" value="2"/>
</dbReference>
<dbReference type="PROSITE" id="PS01360">
    <property type="entry name" value="ZF_MYND_1"/>
    <property type="match status" value="1"/>
</dbReference>
<evidence type="ECO:0000259" key="6">
    <source>
        <dbReference type="PROSITE" id="PS50865"/>
    </source>
</evidence>
<name>A0A6A6CFL1_ZASCE</name>
<gene>
    <name evidence="7" type="ORF">M409DRAFT_55829</name>
</gene>
<dbReference type="Pfam" id="PF01753">
    <property type="entry name" value="zf-MYND"/>
    <property type="match status" value="2"/>
</dbReference>
<feature type="domain" description="MYND-type" evidence="6">
    <location>
        <begin position="333"/>
        <end position="375"/>
    </location>
</feature>
<evidence type="ECO:0000313" key="7">
    <source>
        <dbReference type="EMBL" id="KAF2165433.1"/>
    </source>
</evidence>
<protein>
    <recommendedName>
        <fullName evidence="6">MYND-type domain-containing protein</fullName>
    </recommendedName>
</protein>